<keyword evidence="1" id="KW-0812">Transmembrane</keyword>
<reference evidence="3 4" key="1">
    <citation type="submission" date="2020-08" db="EMBL/GenBank/DDBJ databases">
        <title>Sequencing the genomes of 1000 actinobacteria strains.</title>
        <authorList>
            <person name="Klenk H.-P."/>
        </authorList>
    </citation>
    <scope>NUCLEOTIDE SEQUENCE [LARGE SCALE GENOMIC DNA]</scope>
    <source>
        <strain evidence="3 4">DSM 44598</strain>
    </source>
</reference>
<feature type="transmembrane region" description="Helical" evidence="1">
    <location>
        <begin position="126"/>
        <end position="145"/>
    </location>
</feature>
<dbReference type="RefSeq" id="WP_312893984.1">
    <property type="nucleotide sequence ID" value="NZ_BAAAKM010000112.1"/>
</dbReference>
<dbReference type="GO" id="GO:0080120">
    <property type="term" value="P:CAAX-box protein maturation"/>
    <property type="evidence" value="ECO:0007669"/>
    <property type="project" value="UniProtKB-ARBA"/>
</dbReference>
<comment type="caution">
    <text evidence="3">The sequence shown here is derived from an EMBL/GenBank/DDBJ whole genome shotgun (WGS) entry which is preliminary data.</text>
</comment>
<organism evidence="3 4">
    <name type="scientific">Nocardiopsis metallicus</name>
    <dbReference type="NCBI Taxonomy" id="179819"/>
    <lineage>
        <taxon>Bacteria</taxon>
        <taxon>Bacillati</taxon>
        <taxon>Actinomycetota</taxon>
        <taxon>Actinomycetes</taxon>
        <taxon>Streptosporangiales</taxon>
        <taxon>Nocardiopsidaceae</taxon>
        <taxon>Nocardiopsis</taxon>
    </lineage>
</organism>
<accession>A0A840WVP9</accession>
<dbReference type="GO" id="GO:0004175">
    <property type="term" value="F:endopeptidase activity"/>
    <property type="evidence" value="ECO:0007669"/>
    <property type="project" value="UniProtKB-ARBA"/>
</dbReference>
<protein>
    <submittedName>
        <fullName evidence="3">Membrane protease YdiL (CAAX protease family)</fullName>
    </submittedName>
</protein>
<feature type="transmembrane region" description="Helical" evidence="1">
    <location>
        <begin position="191"/>
        <end position="213"/>
    </location>
</feature>
<dbReference type="GO" id="GO:0006508">
    <property type="term" value="P:proteolysis"/>
    <property type="evidence" value="ECO:0007669"/>
    <property type="project" value="UniProtKB-KW"/>
</dbReference>
<dbReference type="InterPro" id="IPR003675">
    <property type="entry name" value="Rce1/LyrA-like_dom"/>
</dbReference>
<name>A0A840WVP9_9ACTN</name>
<feature type="transmembrane region" description="Helical" evidence="1">
    <location>
        <begin position="165"/>
        <end position="185"/>
    </location>
</feature>
<keyword evidence="3" id="KW-0645">Protease</keyword>
<feature type="transmembrane region" description="Helical" evidence="1">
    <location>
        <begin position="45"/>
        <end position="64"/>
    </location>
</feature>
<feature type="transmembrane region" description="Helical" evidence="1">
    <location>
        <begin position="85"/>
        <end position="106"/>
    </location>
</feature>
<evidence type="ECO:0000313" key="4">
    <source>
        <dbReference type="Proteomes" id="UP000579647"/>
    </source>
</evidence>
<evidence type="ECO:0000256" key="1">
    <source>
        <dbReference type="SAM" id="Phobius"/>
    </source>
</evidence>
<proteinExistence type="predicted"/>
<evidence type="ECO:0000313" key="3">
    <source>
        <dbReference type="EMBL" id="MBB5494218.1"/>
    </source>
</evidence>
<keyword evidence="3" id="KW-0378">Hydrolase</keyword>
<dbReference type="AlphaFoldDB" id="A0A840WVP9"/>
<keyword evidence="1" id="KW-0472">Membrane</keyword>
<feature type="domain" description="CAAX prenyl protease 2/Lysostaphin resistance protein A-like" evidence="2">
    <location>
        <begin position="194"/>
        <end position="293"/>
    </location>
</feature>
<dbReference type="Pfam" id="PF02517">
    <property type="entry name" value="Rce1-like"/>
    <property type="match status" value="1"/>
</dbReference>
<feature type="transmembrane region" description="Helical" evidence="1">
    <location>
        <begin position="265"/>
        <end position="284"/>
    </location>
</feature>
<dbReference type="EMBL" id="JACHDO010000001">
    <property type="protein sequence ID" value="MBB5494218.1"/>
    <property type="molecule type" value="Genomic_DNA"/>
</dbReference>
<sequence>MTLRSMVISGAVGTALFLVVFTLAIDPQLRQDVMYGGGYRLLVSWGPTVTAGVLAGLLTVYFGRRRELDSRVRQALTTQPVHGQLVWLGLCLAACVVAIAGLYWVLSALGPGADVSTTAPISLVPRVLFLLALPAIAIDRLITILRGEGTGLSEIAVKVTEPWRWLGLAPVLLAIAFTALLLAPFRVGWPPVVIVVVLIAVFLAAAFCEEAFFRTMVQTRLELLWGRWAGIITTSLLFALFYALIQPYLVLIPLPGDTFVQHLGMALLIYTPIGLLCGYLWACYRNLWLNTLLRTGLFFLAYPPIG</sequence>
<dbReference type="Proteomes" id="UP000579647">
    <property type="component" value="Unassembled WGS sequence"/>
</dbReference>
<keyword evidence="4" id="KW-1185">Reference proteome</keyword>
<gene>
    <name evidence="3" type="ORF">HNR07_005355</name>
</gene>
<evidence type="ECO:0000259" key="2">
    <source>
        <dbReference type="Pfam" id="PF02517"/>
    </source>
</evidence>
<feature type="transmembrane region" description="Helical" evidence="1">
    <location>
        <begin position="225"/>
        <end position="245"/>
    </location>
</feature>
<keyword evidence="1" id="KW-1133">Transmembrane helix</keyword>
<feature type="transmembrane region" description="Helical" evidence="1">
    <location>
        <begin position="7"/>
        <end position="25"/>
    </location>
</feature>